<dbReference type="RefSeq" id="WP_358646602.1">
    <property type="nucleotide sequence ID" value="NZ_JBFAEV010000047.1"/>
</dbReference>
<accession>A0ABW8M3A2</accession>
<name>A0ABW8M3A2_9ACTN</name>
<proteinExistence type="predicted"/>
<dbReference type="EMBL" id="JBJDQH010000029">
    <property type="protein sequence ID" value="MFK4272661.1"/>
    <property type="molecule type" value="Genomic_DNA"/>
</dbReference>
<dbReference type="Proteomes" id="UP001620295">
    <property type="component" value="Unassembled WGS sequence"/>
</dbReference>
<organism evidence="1 2">
    <name type="scientific">Streptomyces milbemycinicus</name>
    <dbReference type="NCBI Taxonomy" id="476552"/>
    <lineage>
        <taxon>Bacteria</taxon>
        <taxon>Bacillati</taxon>
        <taxon>Actinomycetota</taxon>
        <taxon>Actinomycetes</taxon>
        <taxon>Kitasatosporales</taxon>
        <taxon>Streptomycetaceae</taxon>
        <taxon>Streptomyces</taxon>
    </lineage>
</organism>
<reference evidence="1 2" key="1">
    <citation type="submission" date="2024-11" db="EMBL/GenBank/DDBJ databases">
        <title>The Natural Products Discovery Center: Release of the First 8490 Sequenced Strains for Exploring Actinobacteria Biosynthetic Diversity.</title>
        <authorList>
            <person name="Kalkreuter E."/>
            <person name="Kautsar S.A."/>
            <person name="Yang D."/>
            <person name="Bader C.D."/>
            <person name="Teijaro C.N."/>
            <person name="Fluegel L."/>
            <person name="Davis C.M."/>
            <person name="Simpson J.R."/>
            <person name="Lauterbach L."/>
            <person name="Steele A.D."/>
            <person name="Gui C."/>
            <person name="Meng S."/>
            <person name="Li G."/>
            <person name="Viehrig K."/>
            <person name="Ye F."/>
            <person name="Su P."/>
            <person name="Kiefer A.F."/>
            <person name="Nichols A."/>
            <person name="Cepeda A.J."/>
            <person name="Yan W."/>
            <person name="Fan B."/>
            <person name="Jiang Y."/>
            <person name="Adhikari A."/>
            <person name="Zheng C.-J."/>
            <person name="Schuster L."/>
            <person name="Cowan T.M."/>
            <person name="Smanski M.J."/>
            <person name="Chevrette M.G."/>
            <person name="De Carvalho L.P.S."/>
            <person name="Shen B."/>
        </authorList>
    </citation>
    <scope>NUCLEOTIDE SEQUENCE [LARGE SCALE GENOMIC DNA]</scope>
    <source>
        <strain evidence="1 2">NPDC020863</strain>
    </source>
</reference>
<sequence length="74" mass="7915">MIGHARAVLLCRCADRTGLTQALAKVLPSTTAAGWRDRTAMLVQLAIAIVLGAANLLEAQQLQLHHRPLFGTEA</sequence>
<comment type="caution">
    <text evidence="1">The sequence shown here is derived from an EMBL/GenBank/DDBJ whole genome shotgun (WGS) entry which is preliminary data.</text>
</comment>
<protein>
    <recommendedName>
        <fullName evidence="3">Transposase</fullName>
    </recommendedName>
</protein>
<evidence type="ECO:0008006" key="3">
    <source>
        <dbReference type="Google" id="ProtNLM"/>
    </source>
</evidence>
<gene>
    <name evidence="1" type="ORF">ACI2L5_48465</name>
</gene>
<evidence type="ECO:0000313" key="2">
    <source>
        <dbReference type="Proteomes" id="UP001620295"/>
    </source>
</evidence>
<evidence type="ECO:0000313" key="1">
    <source>
        <dbReference type="EMBL" id="MFK4272661.1"/>
    </source>
</evidence>
<keyword evidence="2" id="KW-1185">Reference proteome</keyword>